<dbReference type="PIRSF" id="PIRSF015965">
    <property type="entry name" value="26S_Psome_Rpn1"/>
    <property type="match status" value="1"/>
</dbReference>
<protein>
    <submittedName>
        <fullName evidence="7">RPN1/RPN2 N-terminal domain/Proteasome/cyclosome repeat/26S proteasome non-ATPase regulatory subunit RPN1 C-terminal, putative</fullName>
    </submittedName>
</protein>
<evidence type="ECO:0000313" key="7">
    <source>
        <dbReference type="EMBL" id="CAD2213438.1"/>
    </source>
</evidence>
<keyword evidence="2" id="KW-0677">Repeat</keyword>
<proteinExistence type="inferred from homology"/>
<dbReference type="VEuPathDB" id="TriTrypDB:ADEAN_000087900"/>
<evidence type="ECO:0000259" key="5">
    <source>
        <dbReference type="Pfam" id="PF17781"/>
    </source>
</evidence>
<accession>A0A7G2C0Y6</accession>
<dbReference type="PANTHER" id="PTHR10943:SF1">
    <property type="entry name" value="26S PROTEASOME NON-ATPASE REGULATORY SUBUNIT 2"/>
    <property type="match status" value="1"/>
</dbReference>
<dbReference type="OrthoDB" id="10252509at2759"/>
<dbReference type="Pfam" id="PF18051">
    <property type="entry name" value="RPN1_C"/>
    <property type="match status" value="1"/>
</dbReference>
<reference evidence="7 8" key="1">
    <citation type="submission" date="2020-08" db="EMBL/GenBank/DDBJ databases">
        <authorList>
            <person name="Newling K."/>
            <person name="Davey J."/>
            <person name="Forrester S."/>
        </authorList>
    </citation>
    <scope>NUCLEOTIDE SEQUENCE [LARGE SCALE GENOMIC DNA]</scope>
    <source>
        <strain evidence="8">Crithidia deanei Carvalho (ATCC PRA-265)</strain>
    </source>
</reference>
<evidence type="ECO:0000259" key="6">
    <source>
        <dbReference type="Pfam" id="PF18051"/>
    </source>
</evidence>
<dbReference type="SUPFAM" id="SSF48371">
    <property type="entry name" value="ARM repeat"/>
    <property type="match status" value="1"/>
</dbReference>
<evidence type="ECO:0000313" key="8">
    <source>
        <dbReference type="Proteomes" id="UP000515908"/>
    </source>
</evidence>
<dbReference type="InterPro" id="IPR041433">
    <property type="entry name" value="RPN1_C"/>
</dbReference>
<feature type="domain" description="RPN1 N-terminal" evidence="5">
    <location>
        <begin position="42"/>
        <end position="338"/>
    </location>
</feature>
<feature type="domain" description="26S proteasome non-ATPase regulatory subunit RPN1 C-terminal" evidence="6">
    <location>
        <begin position="838"/>
        <end position="889"/>
    </location>
</feature>
<dbReference type="Proteomes" id="UP000515908">
    <property type="component" value="Chromosome 01"/>
</dbReference>
<dbReference type="InterPro" id="IPR040892">
    <property type="entry name" value="RPN1_N"/>
</dbReference>
<evidence type="ECO:0000256" key="2">
    <source>
        <dbReference type="ARBA" id="ARBA00022737"/>
    </source>
</evidence>
<dbReference type="PANTHER" id="PTHR10943">
    <property type="entry name" value="26S PROTEASOME NON-ATPASE REGULATORY SUBUNIT"/>
    <property type="match status" value="1"/>
</dbReference>
<keyword evidence="3 7" id="KW-0647">Proteasome</keyword>
<organism evidence="7 8">
    <name type="scientific">Angomonas deanei</name>
    <dbReference type="NCBI Taxonomy" id="59799"/>
    <lineage>
        <taxon>Eukaryota</taxon>
        <taxon>Discoba</taxon>
        <taxon>Euglenozoa</taxon>
        <taxon>Kinetoplastea</taxon>
        <taxon>Metakinetoplastina</taxon>
        <taxon>Trypanosomatida</taxon>
        <taxon>Trypanosomatidae</taxon>
        <taxon>Strigomonadinae</taxon>
        <taxon>Angomonas</taxon>
    </lineage>
</organism>
<dbReference type="GO" id="GO:0042176">
    <property type="term" value="P:regulation of protein catabolic process"/>
    <property type="evidence" value="ECO:0007669"/>
    <property type="project" value="InterPro"/>
</dbReference>
<dbReference type="GO" id="GO:0030234">
    <property type="term" value="F:enzyme regulator activity"/>
    <property type="evidence" value="ECO:0007669"/>
    <property type="project" value="InterPro"/>
</dbReference>
<dbReference type="InterPro" id="IPR002015">
    <property type="entry name" value="Proteasome/cyclosome_rpt"/>
</dbReference>
<evidence type="ECO:0000256" key="1">
    <source>
        <dbReference type="ARBA" id="ARBA00005460"/>
    </source>
</evidence>
<gene>
    <name evidence="7" type="ORF">ADEAN_000087900</name>
</gene>
<dbReference type="GO" id="GO:0005634">
    <property type="term" value="C:nucleus"/>
    <property type="evidence" value="ECO:0007669"/>
    <property type="project" value="TreeGrafter"/>
</dbReference>
<dbReference type="Pfam" id="PF01851">
    <property type="entry name" value="PC_rep"/>
    <property type="match status" value="1"/>
</dbReference>
<dbReference type="GO" id="GO:0008540">
    <property type="term" value="C:proteasome regulatory particle, base subcomplex"/>
    <property type="evidence" value="ECO:0007669"/>
    <property type="project" value="TreeGrafter"/>
</dbReference>
<dbReference type="GO" id="GO:0034515">
    <property type="term" value="C:proteasome storage granule"/>
    <property type="evidence" value="ECO:0007669"/>
    <property type="project" value="TreeGrafter"/>
</dbReference>
<sequence>MSERKPVEIPVPSSDPAKREEKKGKEEKVLSEEDEQIKSQVELLVQRSCDSNQELAKSAIDQLAALLQTSGSGSVASVPKPLKFVRGYYADLEQALKSVQDTKLIRRLRDVLSFVSMTLEINDVRKVTLEHKLKGTPDDLHEWGHEYLRFLAGCISETWKQRQEENESTDYLLSFVDQIMNYMISHQDESTALDLLIEVDQLPRIVPLVDELNYKRIASYAAAMSPYLTRPTNTEVLVTVYDIYCKMKAYAEAMVTALQLGDRERAEQLFQVCQDPPVRLQLALICSRQKFFIDFGDAEEDELLQEANGNMRLSQIYRYTAQELDSLAPKKPDEIFKSANVTEAKDERYNFISAFVSGLVNCGYGRDNYLTESETFLFEQYEDRIISTSAALGLIHLWDHTEGLQEIDKYIYSESNYVKAGACLALGITMCGIKNPFDPALGLLTEYVTSPQKDTSICAILGLGYAYSGTRKEEIKELLIPILADGEQSLEVQCFTAFALANVFVGSADEDITETMFNCLLEVPEDKNNETCLLYLILALGGMFLGCQEAADLLLEGTQTLPVNLRRYTEIVIRSCAFAGTGNVVIIQKLFHVIAESDINPEESNNETEEAAAAAAETKKKEQPLNHKLAAVLGIGLVAVGEPLGMEMAKRAIIHTLLADTVTKDKDSLSGRSAVPLVYALLSAGDPSMPVVETLNRLAHDSNVATAQNAILAMGIVSAGSNNARVMGKLKSLATYYQRKPVLFVVRLAMGLCAMGKGHVTLSPLLHNKSTISLTSLFGLLGILHSAMDFNKTILDKYHYMFFSLAPSIIPRMVVPVDENMEPVTGIQARVGLPVDTVAVPGKPKTMTGFQISSTPILQSAVDRIELADTQFRAIPANIEGIFVVQKKSKEE</sequence>
<dbReference type="InterPro" id="IPR016643">
    <property type="entry name" value="26S_Psome_Rpn1"/>
</dbReference>
<dbReference type="Pfam" id="PF17781">
    <property type="entry name" value="RPN1_RPN2_N"/>
    <property type="match status" value="1"/>
</dbReference>
<feature type="compositionally biased region" description="Basic and acidic residues" evidence="4">
    <location>
        <begin position="16"/>
        <end position="31"/>
    </location>
</feature>
<comment type="similarity">
    <text evidence="1">Belongs to the proteasome subunit S2 family.</text>
</comment>
<name>A0A7G2C0Y6_9TRYP</name>
<evidence type="ECO:0000256" key="4">
    <source>
        <dbReference type="SAM" id="MobiDB-lite"/>
    </source>
</evidence>
<feature type="region of interest" description="Disordered" evidence="4">
    <location>
        <begin position="1"/>
        <end position="35"/>
    </location>
</feature>
<dbReference type="InterPro" id="IPR011989">
    <property type="entry name" value="ARM-like"/>
</dbReference>
<dbReference type="GO" id="GO:0043161">
    <property type="term" value="P:proteasome-mediated ubiquitin-dependent protein catabolic process"/>
    <property type="evidence" value="ECO:0007669"/>
    <property type="project" value="TreeGrafter"/>
</dbReference>
<keyword evidence="8" id="KW-1185">Reference proteome</keyword>
<dbReference type="EMBL" id="LR877145">
    <property type="protein sequence ID" value="CAD2213438.1"/>
    <property type="molecule type" value="Genomic_DNA"/>
</dbReference>
<dbReference type="InterPro" id="IPR016024">
    <property type="entry name" value="ARM-type_fold"/>
</dbReference>
<dbReference type="AlphaFoldDB" id="A0A7G2C0Y6"/>
<dbReference type="Gene3D" id="1.25.10.10">
    <property type="entry name" value="Leucine-rich Repeat Variant"/>
    <property type="match status" value="1"/>
</dbReference>
<evidence type="ECO:0000256" key="3">
    <source>
        <dbReference type="ARBA" id="ARBA00022942"/>
    </source>
</evidence>